<evidence type="ECO:0000313" key="2">
    <source>
        <dbReference type="EMBL" id="HIX82817.1"/>
    </source>
</evidence>
<reference evidence="2" key="2">
    <citation type="submission" date="2021-04" db="EMBL/GenBank/DDBJ databases">
        <authorList>
            <person name="Gilroy R."/>
        </authorList>
    </citation>
    <scope>NUCLEOTIDE SEQUENCE</scope>
    <source>
        <strain evidence="2">ChiGjej1B1-14440</strain>
    </source>
</reference>
<organism evidence="2 3">
    <name type="scientific">Candidatus Erysipelatoclostridium merdavium</name>
    <dbReference type="NCBI Taxonomy" id="2838566"/>
    <lineage>
        <taxon>Bacteria</taxon>
        <taxon>Bacillati</taxon>
        <taxon>Bacillota</taxon>
        <taxon>Erysipelotrichia</taxon>
        <taxon>Erysipelotrichales</taxon>
        <taxon>Erysipelotrichales incertae sedis</taxon>
    </lineage>
</organism>
<comment type="caution">
    <text evidence="2">The sequence shown here is derived from an EMBL/GenBank/DDBJ whole genome shotgun (WGS) entry which is preliminary data.</text>
</comment>
<accession>A0A9D1XNQ8</accession>
<evidence type="ECO:0000313" key="3">
    <source>
        <dbReference type="Proteomes" id="UP000886724"/>
    </source>
</evidence>
<proteinExistence type="predicted"/>
<protein>
    <submittedName>
        <fullName evidence="2">Uncharacterized protein</fullName>
    </submittedName>
</protein>
<name>A0A9D1XNQ8_9FIRM</name>
<dbReference type="EMBL" id="DXET01000288">
    <property type="protein sequence ID" value="HIX82817.1"/>
    <property type="molecule type" value="Genomic_DNA"/>
</dbReference>
<gene>
    <name evidence="2" type="ORF">H9980_12750</name>
</gene>
<dbReference type="InterPro" id="IPR046123">
    <property type="entry name" value="DUF6120"/>
</dbReference>
<sequence>MKDNKWENQYKNNILSLMPLKTKKEKNYVKDYMVSVNEFCMEFPNANYNDIVENFGEPKSVVVAYLKECDENYLLKKINTRNIVKKTAASIIVIICCLSLISTYLLYKGYQEARESYITREEVFIEE</sequence>
<dbReference type="AlphaFoldDB" id="A0A9D1XNQ8"/>
<dbReference type="Pfam" id="PF19615">
    <property type="entry name" value="DUF6120"/>
    <property type="match status" value="1"/>
</dbReference>
<keyword evidence="1" id="KW-0472">Membrane</keyword>
<reference evidence="2" key="1">
    <citation type="journal article" date="2021" name="PeerJ">
        <title>Extensive microbial diversity within the chicken gut microbiome revealed by metagenomics and culture.</title>
        <authorList>
            <person name="Gilroy R."/>
            <person name="Ravi A."/>
            <person name="Getino M."/>
            <person name="Pursley I."/>
            <person name="Horton D.L."/>
            <person name="Alikhan N.F."/>
            <person name="Baker D."/>
            <person name="Gharbi K."/>
            <person name="Hall N."/>
            <person name="Watson M."/>
            <person name="Adriaenssens E.M."/>
            <person name="Foster-Nyarko E."/>
            <person name="Jarju S."/>
            <person name="Secka A."/>
            <person name="Antonio M."/>
            <person name="Oren A."/>
            <person name="Chaudhuri R.R."/>
            <person name="La Ragione R."/>
            <person name="Hildebrand F."/>
            <person name="Pallen M.J."/>
        </authorList>
    </citation>
    <scope>NUCLEOTIDE SEQUENCE</scope>
    <source>
        <strain evidence="2">ChiGjej1B1-14440</strain>
    </source>
</reference>
<feature type="transmembrane region" description="Helical" evidence="1">
    <location>
        <begin position="87"/>
        <end position="107"/>
    </location>
</feature>
<keyword evidence="1" id="KW-0812">Transmembrane</keyword>
<keyword evidence="1" id="KW-1133">Transmembrane helix</keyword>
<dbReference type="Proteomes" id="UP000886724">
    <property type="component" value="Unassembled WGS sequence"/>
</dbReference>
<evidence type="ECO:0000256" key="1">
    <source>
        <dbReference type="SAM" id="Phobius"/>
    </source>
</evidence>